<evidence type="ECO:0000259" key="3">
    <source>
        <dbReference type="Pfam" id="PF07593"/>
    </source>
</evidence>
<feature type="signal peptide" evidence="2">
    <location>
        <begin position="1"/>
        <end position="20"/>
    </location>
</feature>
<evidence type="ECO:0000313" key="4">
    <source>
        <dbReference type="EMBL" id="MBO0931967.1"/>
    </source>
</evidence>
<evidence type="ECO:0000256" key="1">
    <source>
        <dbReference type="ARBA" id="ARBA00022729"/>
    </source>
</evidence>
<keyword evidence="5" id="KW-1185">Reference proteome</keyword>
<dbReference type="Pfam" id="PF13517">
    <property type="entry name" value="FG-GAP_3"/>
    <property type="match status" value="4"/>
</dbReference>
<dbReference type="Pfam" id="PF07593">
    <property type="entry name" value="UnbV_ASPIC"/>
    <property type="match status" value="1"/>
</dbReference>
<sequence length="1159" mass="126608">MSIRCFSVVFCLLLVTGCRSDPNTLFTHLSPDETGVTFANTVTENADQNVLTYEYHYNGGGVAIGDINNDGLPDLYFSGNQVSNKLYLNRTQQPGQFRFDDITETAGIGGRPGHWKTGVTMADVNGDGWLDIYVCYSAMPAAADRANELYINNGAGPDGRGAGQTPTFTERAREYGLDAPGTFSTQATFFDYDRDGDLDLFLVNHGNMFYSPFYNTQKVRTKRHPYFGNRLYRNDFRPGKPMHFTDVSDQAGIHGGGINFGLSVSVSDLTGDGWPDLYVANDYEEQDYFYANNRDGTFREVTKDSFAHLSRNTMGTDIADINNDGLPDVMTLDMLPQSYERQKLLKGPDDYDRQQLMVDSGFHHQYMRNMLHLNRGAGQAEMPLFAEIGQLAGVSNTDWSWSALLADYDLDGQKDLFVTNGIVKDFTNLDFVKYDFQAARDKAMAQGADLTTQQGLQQNMPNADLIAKLPSAKVNNYIFQNRGADESGVPTFTDQTVAWGVSEGEVSTGAAYADLDNDGDLDLVVNNTNAPAGIYRNNADQQRQHNYLKVRLAGNGLNRFGVGATVWVEQSNRRQVQEVYPGRGFQSSVEPMVLFGLGTESRPVRVTVRWPDGGESQLTNVSPNRLLTIRQETALTGTKPGPVPPTPLFSELPAGTLPFVHHENPYIDVKHEPLIPYQLSRQGPAIASADVNGDGREDVFLGGAAGQSGQLYFQTAAGGFAPALAQPWVRDSLHEAINARFFDADSDGDPDLYVVNGGHEVSPGSPLLRDKLYLNSGKGVFSSAPDGVLPPEADAGSCATAADIDHDGDLDLFVGGRCVPGRFPEFAQSHLLRNDSKNGQVRFTDITAKTSGLVRPGMVTDALWTDVNNDSWPDLLLVGDWMPVRLWLNQGGKLVEARPETVGLEKSAGLWTRILAHDLDRDGDTDFVLGNIGTNLQWKAGRDTLLTMLVGDFNADGRPDPVICQTVGGQTYPTASRDELLDQIGSLRKQFVRYGDYAPASIEIIFGKTGLAQAVTYPINTLKTSYVENLTGKTSRTPQFRLRPLPIDAQVSPTQGMVAGDFTGDGLVDLLLAGNYFPMRVQQGRCDAGMGVLLRGNGRGQFTAVDRKTSRFAGAGLTLTGDVRNLIQVPSRRDNLIMVPANNGPVRVLRFGTTGKTGP</sequence>
<dbReference type="AlphaFoldDB" id="A0A939G887"/>
<organism evidence="4 5">
    <name type="scientific">Fibrella aquatilis</name>
    <dbReference type="NCBI Taxonomy" id="2817059"/>
    <lineage>
        <taxon>Bacteria</taxon>
        <taxon>Pseudomonadati</taxon>
        <taxon>Bacteroidota</taxon>
        <taxon>Cytophagia</taxon>
        <taxon>Cytophagales</taxon>
        <taxon>Spirosomataceae</taxon>
        <taxon>Fibrella</taxon>
    </lineage>
</organism>
<dbReference type="InterPro" id="IPR013517">
    <property type="entry name" value="FG-GAP"/>
</dbReference>
<dbReference type="PROSITE" id="PS51257">
    <property type="entry name" value="PROKAR_LIPOPROTEIN"/>
    <property type="match status" value="1"/>
</dbReference>
<dbReference type="InterPro" id="IPR027039">
    <property type="entry name" value="Crtac1"/>
</dbReference>
<name>A0A939G887_9BACT</name>
<dbReference type="PANTHER" id="PTHR16026">
    <property type="entry name" value="CARTILAGE ACIDIC PROTEIN 1"/>
    <property type="match status" value="1"/>
</dbReference>
<dbReference type="PANTHER" id="PTHR16026:SF0">
    <property type="entry name" value="CARTILAGE ACIDIC PROTEIN 1"/>
    <property type="match status" value="1"/>
</dbReference>
<gene>
    <name evidence="4" type="ORF">J2I48_13235</name>
</gene>
<dbReference type="RefSeq" id="WP_207335935.1">
    <property type="nucleotide sequence ID" value="NZ_JAFMYU010000009.1"/>
</dbReference>
<dbReference type="Proteomes" id="UP000664795">
    <property type="component" value="Unassembled WGS sequence"/>
</dbReference>
<dbReference type="SUPFAM" id="SSF69318">
    <property type="entry name" value="Integrin alpha N-terminal domain"/>
    <property type="match status" value="3"/>
</dbReference>
<accession>A0A939G887</accession>
<proteinExistence type="predicted"/>
<reference evidence="4 5" key="1">
    <citation type="submission" date="2021-03" db="EMBL/GenBank/DDBJ databases">
        <title>Fibrella sp. HMF5036 genome sequencing and assembly.</title>
        <authorList>
            <person name="Kang H."/>
            <person name="Kim H."/>
            <person name="Bae S."/>
            <person name="Joh K."/>
        </authorList>
    </citation>
    <scope>NUCLEOTIDE SEQUENCE [LARGE SCALE GENOMIC DNA]</scope>
    <source>
        <strain evidence="4 5">HMF5036</strain>
    </source>
</reference>
<protein>
    <submittedName>
        <fullName evidence="4">VCBS repeat-containing protein</fullName>
    </submittedName>
</protein>
<keyword evidence="1 2" id="KW-0732">Signal</keyword>
<comment type="caution">
    <text evidence="4">The sequence shown here is derived from an EMBL/GenBank/DDBJ whole genome shotgun (WGS) entry which is preliminary data.</text>
</comment>
<evidence type="ECO:0000256" key="2">
    <source>
        <dbReference type="SAM" id="SignalP"/>
    </source>
</evidence>
<dbReference type="Gene3D" id="2.130.10.130">
    <property type="entry name" value="Integrin alpha, N-terminal"/>
    <property type="match status" value="3"/>
</dbReference>
<evidence type="ECO:0000313" key="5">
    <source>
        <dbReference type="Proteomes" id="UP000664795"/>
    </source>
</evidence>
<feature type="domain" description="ASPIC/UnbV" evidence="3">
    <location>
        <begin position="561"/>
        <end position="628"/>
    </location>
</feature>
<dbReference type="InterPro" id="IPR028994">
    <property type="entry name" value="Integrin_alpha_N"/>
</dbReference>
<feature type="chain" id="PRO_5036968330" evidence="2">
    <location>
        <begin position="21"/>
        <end position="1159"/>
    </location>
</feature>
<dbReference type="InterPro" id="IPR011519">
    <property type="entry name" value="UnbV_ASPIC"/>
</dbReference>
<dbReference type="EMBL" id="JAFMYU010000009">
    <property type="protein sequence ID" value="MBO0931967.1"/>
    <property type="molecule type" value="Genomic_DNA"/>
</dbReference>